<dbReference type="RefSeq" id="WP_341695841.1">
    <property type="nucleotide sequence ID" value="NZ_JBBYHR010000002.1"/>
</dbReference>
<gene>
    <name evidence="2" type="ORF">AAEO56_04565</name>
</gene>
<sequence length="386" mass="43847">MSDVKFLYLSGYVRPKLEENKTKNWVLNGRDNSFYQYIIDRNNGSVTNAAINKSYIDLTFGRGLTAHDATLKPNQWAEFVSLMRPQELKKIITDFQIFGEASLQVVKTKDRKKVSGIYHLPKQLVAPSLENEDGEIESYWYCKNWKQLHKTPPEEFSAFGSSKDDIEIYVIKPYTPGCNYFGAPDYLAGLQYAEMEEEISNFCINSIKQGLTAGYIINFPDGEGLTPEEKFDFERKVKEQLTGSTNAQKFVVSFQNKEAEITIVPFPVNEQQHKQWDFLTQESRQQIMTAHRVVSPMLFGIKDSTGFGNNADELDTAEAQLVKRVIAPKQQYIIEALQNIISLNGITLDLYFRPLTETPAAPQDSRDEEKKAPAMAVAAQMISSNN</sequence>
<reference evidence="2 3" key="1">
    <citation type="submission" date="2024-04" db="EMBL/GenBank/DDBJ databases">
        <title>Flavobacterium sp. DGU11 16S ribosomal RNA gene Genome sequencing and assembly.</title>
        <authorList>
            <person name="Park S."/>
        </authorList>
    </citation>
    <scope>NUCLEOTIDE SEQUENCE [LARGE SCALE GENOMIC DNA]</scope>
    <source>
        <strain evidence="2 3">DGU11</strain>
    </source>
</reference>
<name>A0ABU9HTM6_9FLAO</name>
<feature type="region of interest" description="Disordered" evidence="1">
    <location>
        <begin position="358"/>
        <end position="386"/>
    </location>
</feature>
<protein>
    <recommendedName>
        <fullName evidence="4">Phage portal protein, HK97 family</fullName>
    </recommendedName>
</protein>
<evidence type="ECO:0000313" key="3">
    <source>
        <dbReference type="Proteomes" id="UP001464555"/>
    </source>
</evidence>
<evidence type="ECO:0000313" key="2">
    <source>
        <dbReference type="EMBL" id="MEL1243525.1"/>
    </source>
</evidence>
<comment type="caution">
    <text evidence="2">The sequence shown here is derived from an EMBL/GenBank/DDBJ whole genome shotgun (WGS) entry which is preliminary data.</text>
</comment>
<proteinExistence type="predicted"/>
<evidence type="ECO:0008006" key="4">
    <source>
        <dbReference type="Google" id="ProtNLM"/>
    </source>
</evidence>
<organism evidence="2 3">
    <name type="scientific">Flavobacterium arundinis</name>
    <dbReference type="NCBI Taxonomy" id="3139143"/>
    <lineage>
        <taxon>Bacteria</taxon>
        <taxon>Pseudomonadati</taxon>
        <taxon>Bacteroidota</taxon>
        <taxon>Flavobacteriia</taxon>
        <taxon>Flavobacteriales</taxon>
        <taxon>Flavobacteriaceae</taxon>
        <taxon>Flavobacterium</taxon>
    </lineage>
</organism>
<accession>A0ABU9HTM6</accession>
<dbReference type="Proteomes" id="UP001464555">
    <property type="component" value="Unassembled WGS sequence"/>
</dbReference>
<dbReference type="EMBL" id="JBBYHR010000002">
    <property type="protein sequence ID" value="MEL1243525.1"/>
    <property type="molecule type" value="Genomic_DNA"/>
</dbReference>
<keyword evidence="3" id="KW-1185">Reference proteome</keyword>
<evidence type="ECO:0000256" key="1">
    <source>
        <dbReference type="SAM" id="MobiDB-lite"/>
    </source>
</evidence>